<dbReference type="EMBL" id="KQ964443">
    <property type="protein sequence ID" value="KXN72962.1"/>
    <property type="molecule type" value="Genomic_DNA"/>
</dbReference>
<evidence type="ECO:0000313" key="2">
    <source>
        <dbReference type="Proteomes" id="UP000070444"/>
    </source>
</evidence>
<sequence>MNCLICFDTWVYFMEYTVDQDKYYSLANSLDFVISLLFFIFEIFVNGHIVYHLFRKVLNQTNSYYKVIVVKLISVLTLYLILDIVLITLNIKNKQVYACFFWGINYSFKIQIETLCLGKIRDMIVTMEHHENSDPRRNSRAFE</sequence>
<protein>
    <submittedName>
        <fullName evidence="1">Uncharacterized protein</fullName>
    </submittedName>
</protein>
<gene>
    <name evidence="1" type="ORF">CONCODRAFT_4107</name>
</gene>
<proteinExistence type="predicted"/>
<name>A0A137PDC0_CONC2</name>
<dbReference type="Proteomes" id="UP000070444">
    <property type="component" value="Unassembled WGS sequence"/>
</dbReference>
<dbReference type="AlphaFoldDB" id="A0A137PDC0"/>
<evidence type="ECO:0000313" key="1">
    <source>
        <dbReference type="EMBL" id="KXN72962.1"/>
    </source>
</evidence>
<accession>A0A137PDC0</accession>
<organism evidence="1 2">
    <name type="scientific">Conidiobolus coronatus (strain ATCC 28846 / CBS 209.66 / NRRL 28638)</name>
    <name type="common">Delacroixia coronata</name>
    <dbReference type="NCBI Taxonomy" id="796925"/>
    <lineage>
        <taxon>Eukaryota</taxon>
        <taxon>Fungi</taxon>
        <taxon>Fungi incertae sedis</taxon>
        <taxon>Zoopagomycota</taxon>
        <taxon>Entomophthoromycotina</taxon>
        <taxon>Entomophthoromycetes</taxon>
        <taxon>Entomophthorales</taxon>
        <taxon>Ancylistaceae</taxon>
        <taxon>Conidiobolus</taxon>
    </lineage>
</organism>
<reference evidence="1 2" key="1">
    <citation type="journal article" date="2015" name="Genome Biol. Evol.">
        <title>Phylogenomic analyses indicate that early fungi evolved digesting cell walls of algal ancestors of land plants.</title>
        <authorList>
            <person name="Chang Y."/>
            <person name="Wang S."/>
            <person name="Sekimoto S."/>
            <person name="Aerts A.L."/>
            <person name="Choi C."/>
            <person name="Clum A."/>
            <person name="LaButti K.M."/>
            <person name="Lindquist E.A."/>
            <person name="Yee Ngan C."/>
            <person name="Ohm R.A."/>
            <person name="Salamov A.A."/>
            <person name="Grigoriev I.V."/>
            <person name="Spatafora J.W."/>
            <person name="Berbee M.L."/>
        </authorList>
    </citation>
    <scope>NUCLEOTIDE SEQUENCE [LARGE SCALE GENOMIC DNA]</scope>
    <source>
        <strain evidence="1 2">NRRL 28638</strain>
    </source>
</reference>
<keyword evidence="2" id="KW-1185">Reference proteome</keyword>